<feature type="transmembrane region" description="Helical" evidence="2">
    <location>
        <begin position="85"/>
        <end position="103"/>
    </location>
</feature>
<evidence type="ECO:0000256" key="2">
    <source>
        <dbReference type="SAM" id="Phobius"/>
    </source>
</evidence>
<keyword evidence="5" id="KW-1185">Reference proteome</keyword>
<proteinExistence type="predicted"/>
<dbReference type="EMBL" id="JBHSIS010000006">
    <property type="protein sequence ID" value="MFC4854401.1"/>
    <property type="molecule type" value="Genomic_DNA"/>
</dbReference>
<feature type="domain" description="Endonuclease/exonuclease/phosphatase" evidence="3">
    <location>
        <begin position="123"/>
        <end position="327"/>
    </location>
</feature>
<evidence type="ECO:0000313" key="5">
    <source>
        <dbReference type="Proteomes" id="UP001595859"/>
    </source>
</evidence>
<dbReference type="Gene3D" id="3.60.10.10">
    <property type="entry name" value="Endonuclease/exonuclease/phosphatase"/>
    <property type="match status" value="1"/>
</dbReference>
<gene>
    <name evidence="4" type="ORF">ACFPCV_12880</name>
</gene>
<keyword evidence="2" id="KW-0472">Membrane</keyword>
<evidence type="ECO:0000256" key="1">
    <source>
        <dbReference type="SAM" id="MobiDB-lite"/>
    </source>
</evidence>
<dbReference type="Pfam" id="PF03372">
    <property type="entry name" value="Exo_endo_phos"/>
    <property type="match status" value="1"/>
</dbReference>
<reference evidence="5" key="1">
    <citation type="journal article" date="2019" name="Int. J. Syst. Evol. Microbiol.">
        <title>The Global Catalogue of Microorganisms (GCM) 10K type strain sequencing project: providing services to taxonomists for standard genome sequencing and annotation.</title>
        <authorList>
            <consortium name="The Broad Institute Genomics Platform"/>
            <consortium name="The Broad Institute Genome Sequencing Center for Infectious Disease"/>
            <person name="Wu L."/>
            <person name="Ma J."/>
        </authorList>
    </citation>
    <scope>NUCLEOTIDE SEQUENCE [LARGE SCALE GENOMIC DNA]</scope>
    <source>
        <strain evidence="5">ZS-22-S1</strain>
    </source>
</reference>
<sequence>MGRRNQTAEKAGYEPADDVAQPGPRRRRTVTFLLAVLALALIGYGVVRVLSLENNAFLVGAMALTPYVVAFAVLLTFVTLLLRRWVIGLAVLVVTLSMSSLLGPRYLAEEQPLAEGPHLRIMAANLYRGQADARALVDLVRRNEVDILTMPELTPTAVSALDGAGLANLLPYRVFDERPGGDGSGIASRLPLRQIVLVEESTLSQPSAVVDLPGNDDIEVTAVHVRPPLTDSTTRTWRAELADLPESTPDKRPRILAGDFNATFDHVAFRDLVDRGYADAGEETGEGLLATWSSWPTGPPLTLDHIVTDTRCAISSYAVFDLPNSDHRAVMAEVILP</sequence>
<keyword evidence="4" id="KW-0540">Nuclease</keyword>
<feature type="region of interest" description="Disordered" evidence="1">
    <location>
        <begin position="1"/>
        <end position="23"/>
    </location>
</feature>
<feature type="transmembrane region" description="Helical" evidence="2">
    <location>
        <begin position="56"/>
        <end position="78"/>
    </location>
</feature>
<organism evidence="4 5">
    <name type="scientific">Actinophytocola glycyrrhizae</name>
    <dbReference type="NCBI Taxonomy" id="2044873"/>
    <lineage>
        <taxon>Bacteria</taxon>
        <taxon>Bacillati</taxon>
        <taxon>Actinomycetota</taxon>
        <taxon>Actinomycetes</taxon>
        <taxon>Pseudonocardiales</taxon>
        <taxon>Pseudonocardiaceae</taxon>
    </lineage>
</organism>
<feature type="transmembrane region" description="Helical" evidence="2">
    <location>
        <begin position="30"/>
        <end position="50"/>
    </location>
</feature>
<evidence type="ECO:0000259" key="3">
    <source>
        <dbReference type="Pfam" id="PF03372"/>
    </source>
</evidence>
<dbReference type="GO" id="GO:0004519">
    <property type="term" value="F:endonuclease activity"/>
    <property type="evidence" value="ECO:0007669"/>
    <property type="project" value="UniProtKB-KW"/>
</dbReference>
<accession>A0ABV9S4E4</accession>
<protein>
    <submittedName>
        <fullName evidence="4">Endonuclease/exonuclease/phosphatase family protein</fullName>
    </submittedName>
</protein>
<dbReference type="SUPFAM" id="SSF56219">
    <property type="entry name" value="DNase I-like"/>
    <property type="match status" value="1"/>
</dbReference>
<dbReference type="InterPro" id="IPR005135">
    <property type="entry name" value="Endo/exonuclease/phosphatase"/>
</dbReference>
<name>A0ABV9S4E4_9PSEU</name>
<evidence type="ECO:0000313" key="4">
    <source>
        <dbReference type="EMBL" id="MFC4854401.1"/>
    </source>
</evidence>
<dbReference type="Proteomes" id="UP001595859">
    <property type="component" value="Unassembled WGS sequence"/>
</dbReference>
<keyword evidence="2" id="KW-1133">Transmembrane helix</keyword>
<keyword evidence="4" id="KW-0255">Endonuclease</keyword>
<comment type="caution">
    <text evidence="4">The sequence shown here is derived from an EMBL/GenBank/DDBJ whole genome shotgun (WGS) entry which is preliminary data.</text>
</comment>
<keyword evidence="2" id="KW-0812">Transmembrane</keyword>
<dbReference type="RefSeq" id="WP_378056346.1">
    <property type="nucleotide sequence ID" value="NZ_JBHSIS010000006.1"/>
</dbReference>
<keyword evidence="4" id="KW-0378">Hydrolase</keyword>
<dbReference type="InterPro" id="IPR036691">
    <property type="entry name" value="Endo/exonu/phosph_ase_sf"/>
</dbReference>